<comment type="caution">
    <text evidence="5">The sequence shown here is derived from an EMBL/GenBank/DDBJ whole genome shotgun (WGS) entry which is preliminary data.</text>
</comment>
<organism evidence="5 6">
    <name type="scientific">Candidatus Gottesmanbacteria bacterium RIFOXYB1_FULL_47_11</name>
    <dbReference type="NCBI Taxonomy" id="1798401"/>
    <lineage>
        <taxon>Bacteria</taxon>
        <taxon>Candidatus Gottesmaniibacteriota</taxon>
    </lineage>
</organism>
<dbReference type="PANTHER" id="PTHR32060:SF30">
    <property type="entry name" value="CARBOXY-TERMINAL PROCESSING PROTEASE CTPA"/>
    <property type="match status" value="1"/>
</dbReference>
<keyword evidence="3" id="KW-0720">Serine protease</keyword>
<dbReference type="STRING" id="1798401.A2363_03930"/>
<dbReference type="EMBL" id="MFKE01000024">
    <property type="protein sequence ID" value="OGG34658.1"/>
    <property type="molecule type" value="Genomic_DNA"/>
</dbReference>
<dbReference type="GO" id="GO:0006508">
    <property type="term" value="P:proteolysis"/>
    <property type="evidence" value="ECO:0007669"/>
    <property type="project" value="UniProtKB-KW"/>
</dbReference>
<dbReference type="AlphaFoldDB" id="A0A1F6BCR4"/>
<dbReference type="Proteomes" id="UP000176186">
    <property type="component" value="Unassembled WGS sequence"/>
</dbReference>
<dbReference type="InterPro" id="IPR029045">
    <property type="entry name" value="ClpP/crotonase-like_dom_sf"/>
</dbReference>
<dbReference type="CDD" id="cd07560">
    <property type="entry name" value="Peptidase_S41_CPP"/>
    <property type="match status" value="1"/>
</dbReference>
<keyword evidence="2" id="KW-0378">Hydrolase</keyword>
<proteinExistence type="predicted"/>
<dbReference type="SMART" id="SM00245">
    <property type="entry name" value="TSPc"/>
    <property type="match status" value="1"/>
</dbReference>
<dbReference type="PANTHER" id="PTHR32060">
    <property type="entry name" value="TAIL-SPECIFIC PROTEASE"/>
    <property type="match status" value="1"/>
</dbReference>
<dbReference type="Gene3D" id="3.90.226.10">
    <property type="entry name" value="2-enoyl-CoA Hydratase, Chain A, domain 1"/>
    <property type="match status" value="1"/>
</dbReference>
<keyword evidence="1" id="KW-0645">Protease</keyword>
<feature type="domain" description="Tail specific protease" evidence="4">
    <location>
        <begin position="1"/>
        <end position="80"/>
    </location>
</feature>
<evidence type="ECO:0000256" key="2">
    <source>
        <dbReference type="ARBA" id="ARBA00022801"/>
    </source>
</evidence>
<evidence type="ECO:0000256" key="3">
    <source>
        <dbReference type="ARBA" id="ARBA00022825"/>
    </source>
</evidence>
<accession>A0A1F6BCR4</accession>
<dbReference type="GO" id="GO:0007165">
    <property type="term" value="P:signal transduction"/>
    <property type="evidence" value="ECO:0007669"/>
    <property type="project" value="TreeGrafter"/>
</dbReference>
<dbReference type="GO" id="GO:0030288">
    <property type="term" value="C:outer membrane-bounded periplasmic space"/>
    <property type="evidence" value="ECO:0007669"/>
    <property type="project" value="TreeGrafter"/>
</dbReference>
<sequence>MPIVVLLNKGSASAAEITAGALRDLRNATIIGETSFGKGTVQTPEDLPDGSSVHITTGRWLLPGGDSITKKGITPDIVVEWDGLEASRDAQLARAVELLLQK</sequence>
<evidence type="ECO:0000313" key="6">
    <source>
        <dbReference type="Proteomes" id="UP000176186"/>
    </source>
</evidence>
<gene>
    <name evidence="5" type="ORF">A2363_03930</name>
</gene>
<dbReference type="GO" id="GO:0004175">
    <property type="term" value="F:endopeptidase activity"/>
    <property type="evidence" value="ECO:0007669"/>
    <property type="project" value="TreeGrafter"/>
</dbReference>
<dbReference type="InterPro" id="IPR005151">
    <property type="entry name" value="Tail-specific_protease"/>
</dbReference>
<dbReference type="Pfam" id="PF03572">
    <property type="entry name" value="Peptidase_S41"/>
    <property type="match status" value="1"/>
</dbReference>
<dbReference type="SUPFAM" id="SSF52096">
    <property type="entry name" value="ClpP/crotonase"/>
    <property type="match status" value="1"/>
</dbReference>
<dbReference type="InterPro" id="IPR004447">
    <property type="entry name" value="Peptidase_S41A"/>
</dbReference>
<protein>
    <recommendedName>
        <fullName evidence="4">Tail specific protease domain-containing protein</fullName>
    </recommendedName>
</protein>
<reference evidence="5 6" key="1">
    <citation type="journal article" date="2016" name="Nat. Commun.">
        <title>Thousands of microbial genomes shed light on interconnected biogeochemical processes in an aquifer system.</title>
        <authorList>
            <person name="Anantharaman K."/>
            <person name="Brown C.T."/>
            <person name="Hug L.A."/>
            <person name="Sharon I."/>
            <person name="Castelle C.J."/>
            <person name="Probst A.J."/>
            <person name="Thomas B.C."/>
            <person name="Singh A."/>
            <person name="Wilkins M.J."/>
            <person name="Karaoz U."/>
            <person name="Brodie E.L."/>
            <person name="Williams K.H."/>
            <person name="Hubbard S.S."/>
            <person name="Banfield J.F."/>
        </authorList>
    </citation>
    <scope>NUCLEOTIDE SEQUENCE [LARGE SCALE GENOMIC DNA]</scope>
</reference>
<name>A0A1F6BCR4_9BACT</name>
<dbReference type="GO" id="GO:0008236">
    <property type="term" value="F:serine-type peptidase activity"/>
    <property type="evidence" value="ECO:0007669"/>
    <property type="project" value="UniProtKB-KW"/>
</dbReference>
<evidence type="ECO:0000256" key="1">
    <source>
        <dbReference type="ARBA" id="ARBA00022670"/>
    </source>
</evidence>
<evidence type="ECO:0000313" key="5">
    <source>
        <dbReference type="EMBL" id="OGG34658.1"/>
    </source>
</evidence>
<evidence type="ECO:0000259" key="4">
    <source>
        <dbReference type="SMART" id="SM00245"/>
    </source>
</evidence>